<dbReference type="WBParaSite" id="Hba_04141">
    <property type="protein sequence ID" value="Hba_04141"/>
    <property type="gene ID" value="Hba_04141"/>
</dbReference>
<evidence type="ECO:0000313" key="3">
    <source>
        <dbReference type="WBParaSite" id="Hba_04141"/>
    </source>
</evidence>
<name>A0A1I7WGM3_HETBA</name>
<organism evidence="2 3">
    <name type="scientific">Heterorhabditis bacteriophora</name>
    <name type="common">Entomopathogenic nematode worm</name>
    <dbReference type="NCBI Taxonomy" id="37862"/>
    <lineage>
        <taxon>Eukaryota</taxon>
        <taxon>Metazoa</taxon>
        <taxon>Ecdysozoa</taxon>
        <taxon>Nematoda</taxon>
        <taxon>Chromadorea</taxon>
        <taxon>Rhabditida</taxon>
        <taxon>Rhabditina</taxon>
        <taxon>Rhabditomorpha</taxon>
        <taxon>Strongyloidea</taxon>
        <taxon>Heterorhabditidae</taxon>
        <taxon>Heterorhabditis</taxon>
    </lineage>
</organism>
<dbReference type="Proteomes" id="UP000095283">
    <property type="component" value="Unplaced"/>
</dbReference>
<sequence length="113" mass="12587">MNMREKTPSKDLLDLLSKLCVVDVDIRIDVNKAINHKYISHYFGAEQLKPEKTCPFKVGCAIIYLYLLFHTSFSVHSGGSDGAKNSTECSSGSEGSEETRSEDERFSPIITPL</sequence>
<protein>
    <submittedName>
        <fullName evidence="3">Protein kinase domain-containing protein</fullName>
    </submittedName>
</protein>
<feature type="compositionally biased region" description="Basic and acidic residues" evidence="1">
    <location>
        <begin position="97"/>
        <end position="106"/>
    </location>
</feature>
<accession>A0A1I7WGM3</accession>
<feature type="region of interest" description="Disordered" evidence="1">
    <location>
        <begin position="77"/>
        <end position="113"/>
    </location>
</feature>
<reference evidence="3" key="1">
    <citation type="submission" date="2016-11" db="UniProtKB">
        <authorList>
            <consortium name="WormBaseParasite"/>
        </authorList>
    </citation>
    <scope>IDENTIFICATION</scope>
</reference>
<evidence type="ECO:0000256" key="1">
    <source>
        <dbReference type="SAM" id="MobiDB-lite"/>
    </source>
</evidence>
<keyword evidence="2" id="KW-1185">Reference proteome</keyword>
<dbReference type="Gene3D" id="1.10.510.10">
    <property type="entry name" value="Transferase(Phosphotransferase) domain 1"/>
    <property type="match status" value="1"/>
</dbReference>
<proteinExistence type="predicted"/>
<dbReference type="AlphaFoldDB" id="A0A1I7WGM3"/>
<evidence type="ECO:0000313" key="2">
    <source>
        <dbReference type="Proteomes" id="UP000095283"/>
    </source>
</evidence>